<keyword evidence="6" id="KW-0732">Signal</keyword>
<evidence type="ECO:0000256" key="3">
    <source>
        <dbReference type="ARBA" id="ARBA00023157"/>
    </source>
</evidence>
<dbReference type="PROSITE" id="PS51352">
    <property type="entry name" value="THIOREDOXIN_2"/>
    <property type="match status" value="1"/>
</dbReference>
<protein>
    <submittedName>
        <fullName evidence="8">Peroxiredoxin</fullName>
    </submittedName>
</protein>
<dbReference type="InterPro" id="IPR017937">
    <property type="entry name" value="Thioredoxin_CS"/>
</dbReference>
<dbReference type="PANTHER" id="PTHR42852">
    <property type="entry name" value="THIOL:DISULFIDE INTERCHANGE PROTEIN DSBE"/>
    <property type="match status" value="1"/>
</dbReference>
<dbReference type="InterPro" id="IPR000866">
    <property type="entry name" value="AhpC/TSA"/>
</dbReference>
<organism evidence="8 9">
    <name type="scientific">Chitinophaga ginsengisegetis</name>
    <dbReference type="NCBI Taxonomy" id="393003"/>
    <lineage>
        <taxon>Bacteria</taxon>
        <taxon>Pseudomonadati</taxon>
        <taxon>Bacteroidota</taxon>
        <taxon>Chitinophagia</taxon>
        <taxon>Chitinophagales</taxon>
        <taxon>Chitinophagaceae</taxon>
        <taxon>Chitinophaga</taxon>
    </lineage>
</organism>
<dbReference type="Gene3D" id="3.40.30.10">
    <property type="entry name" value="Glutaredoxin"/>
    <property type="match status" value="1"/>
</dbReference>
<dbReference type="EMBL" id="FUZZ01000001">
    <property type="protein sequence ID" value="SKD00936.1"/>
    <property type="molecule type" value="Genomic_DNA"/>
</dbReference>
<keyword evidence="9" id="KW-1185">Reference proteome</keyword>
<comment type="subcellular location">
    <subcellularLocation>
        <location evidence="1">Cell envelope</location>
    </subcellularLocation>
</comment>
<dbReference type="InterPro" id="IPR025380">
    <property type="entry name" value="DUF4369"/>
</dbReference>
<dbReference type="PANTHER" id="PTHR42852:SF6">
    <property type="entry name" value="THIOL:DISULFIDE INTERCHANGE PROTEIN DSBE"/>
    <property type="match status" value="1"/>
</dbReference>
<dbReference type="CDD" id="cd02966">
    <property type="entry name" value="TlpA_like_family"/>
    <property type="match status" value="1"/>
</dbReference>
<dbReference type="InterPro" id="IPR036249">
    <property type="entry name" value="Thioredoxin-like_sf"/>
</dbReference>
<gene>
    <name evidence="8" type="ORF">SAMN05660461_2006</name>
</gene>
<dbReference type="InterPro" id="IPR050553">
    <property type="entry name" value="Thioredoxin_ResA/DsbE_sf"/>
</dbReference>
<dbReference type="PROSITE" id="PS00194">
    <property type="entry name" value="THIOREDOXIN_1"/>
    <property type="match status" value="1"/>
</dbReference>
<dbReference type="STRING" id="393003.SAMN05660461_2006"/>
<evidence type="ECO:0000256" key="6">
    <source>
        <dbReference type="SAM" id="SignalP"/>
    </source>
</evidence>
<keyword evidence="5" id="KW-0175">Coiled coil</keyword>
<proteinExistence type="predicted"/>
<dbReference type="AlphaFoldDB" id="A0A1T5NKQ1"/>
<dbReference type="Pfam" id="PF00578">
    <property type="entry name" value="AhpC-TSA"/>
    <property type="match status" value="1"/>
</dbReference>
<keyword evidence="4" id="KW-0676">Redox-active center</keyword>
<evidence type="ECO:0000313" key="8">
    <source>
        <dbReference type="EMBL" id="SKD00936.1"/>
    </source>
</evidence>
<reference evidence="8 9" key="1">
    <citation type="submission" date="2017-02" db="EMBL/GenBank/DDBJ databases">
        <authorList>
            <person name="Peterson S.W."/>
        </authorList>
    </citation>
    <scope>NUCLEOTIDE SEQUENCE [LARGE SCALE GENOMIC DNA]</scope>
    <source>
        <strain evidence="8 9">DSM 18108</strain>
    </source>
</reference>
<dbReference type="RefSeq" id="WP_079469226.1">
    <property type="nucleotide sequence ID" value="NZ_FUZZ01000001.1"/>
</dbReference>
<feature type="coiled-coil region" evidence="5">
    <location>
        <begin position="212"/>
        <end position="239"/>
    </location>
</feature>
<feature type="chain" id="PRO_5012798253" evidence="6">
    <location>
        <begin position="22"/>
        <end position="400"/>
    </location>
</feature>
<feature type="domain" description="Thioredoxin" evidence="7">
    <location>
        <begin position="255"/>
        <end position="400"/>
    </location>
</feature>
<dbReference type="GO" id="GO:0030313">
    <property type="term" value="C:cell envelope"/>
    <property type="evidence" value="ECO:0007669"/>
    <property type="project" value="UniProtKB-SubCell"/>
</dbReference>
<sequence>MNSNRLFFFLGFILFSLTASGQQVKNAKYTLTGNIEGLVSKAGYAKGKNFTAGYVYLSGIVRNGAYTTDSAKLTDGRFIFTGNVDEPSMAYIFCKPGERNSPVVLMMFLENSNISVTGKYSPDENSVKDPQIKGSAVQDEYAGLFENANNISGRTEIRRQYEVAMKKNDTAKLAALGKEGTAAMEKYTDYMREYTSTHPASFVNLYLLSDYIPREESGLTELENELKKFDKQLQSSFLAKNIISAIADQRKRLQIGPGIQAIDFSQPGVDGKIVKLSDYAGKYVLLDFWASWCGPCRAENPNVLKAYNTFNKKGLEILSVSLDENRAAWLKAVKADKLPWLQVSDLKGWKNEAGSKYMIQSIPENFLIDPNGKIVAKGLRGEQLHKELEKIFHRGDITSR</sequence>
<keyword evidence="2" id="KW-0201">Cytochrome c-type biogenesis</keyword>
<evidence type="ECO:0000259" key="7">
    <source>
        <dbReference type="PROSITE" id="PS51352"/>
    </source>
</evidence>
<dbReference type="InterPro" id="IPR013766">
    <property type="entry name" value="Thioredoxin_domain"/>
</dbReference>
<evidence type="ECO:0000256" key="5">
    <source>
        <dbReference type="SAM" id="Coils"/>
    </source>
</evidence>
<evidence type="ECO:0000256" key="4">
    <source>
        <dbReference type="ARBA" id="ARBA00023284"/>
    </source>
</evidence>
<dbReference type="Proteomes" id="UP000190166">
    <property type="component" value="Unassembled WGS sequence"/>
</dbReference>
<name>A0A1T5NKQ1_9BACT</name>
<evidence type="ECO:0000256" key="1">
    <source>
        <dbReference type="ARBA" id="ARBA00004196"/>
    </source>
</evidence>
<dbReference type="GO" id="GO:0017004">
    <property type="term" value="P:cytochrome complex assembly"/>
    <property type="evidence" value="ECO:0007669"/>
    <property type="project" value="UniProtKB-KW"/>
</dbReference>
<dbReference type="SUPFAM" id="SSF52833">
    <property type="entry name" value="Thioredoxin-like"/>
    <property type="match status" value="1"/>
</dbReference>
<dbReference type="Pfam" id="PF14289">
    <property type="entry name" value="DUF4369"/>
    <property type="match status" value="1"/>
</dbReference>
<keyword evidence="3" id="KW-1015">Disulfide bond</keyword>
<feature type="signal peptide" evidence="6">
    <location>
        <begin position="1"/>
        <end position="21"/>
    </location>
</feature>
<dbReference type="GO" id="GO:0016491">
    <property type="term" value="F:oxidoreductase activity"/>
    <property type="evidence" value="ECO:0007669"/>
    <property type="project" value="InterPro"/>
</dbReference>
<evidence type="ECO:0000313" key="9">
    <source>
        <dbReference type="Proteomes" id="UP000190166"/>
    </source>
</evidence>
<dbReference type="GO" id="GO:0016209">
    <property type="term" value="F:antioxidant activity"/>
    <property type="evidence" value="ECO:0007669"/>
    <property type="project" value="InterPro"/>
</dbReference>
<accession>A0A1T5NKQ1</accession>
<evidence type="ECO:0000256" key="2">
    <source>
        <dbReference type="ARBA" id="ARBA00022748"/>
    </source>
</evidence>